<proteinExistence type="predicted"/>
<sequence>MSRVSASNSVNGAHTVDVYQPDWLRFHVFPETPTTVRSKEKLAFGSRIPGVSRPHFSSTGHRDLVTTCFEKSRPGFWACLVAVSVVAETLAPTRFQSLFIPRHSGSSNWEYAPLRC</sequence>
<evidence type="ECO:0000313" key="2">
    <source>
        <dbReference type="Proteomes" id="UP000712600"/>
    </source>
</evidence>
<protein>
    <submittedName>
        <fullName evidence="1">Uncharacterized protein</fullName>
    </submittedName>
</protein>
<accession>A0A8S9PZS8</accession>
<dbReference type="Proteomes" id="UP000712600">
    <property type="component" value="Unassembled WGS sequence"/>
</dbReference>
<reference evidence="1" key="1">
    <citation type="submission" date="2019-12" db="EMBL/GenBank/DDBJ databases">
        <title>Genome sequencing and annotation of Brassica cretica.</title>
        <authorList>
            <person name="Studholme D.J."/>
            <person name="Sarris P."/>
        </authorList>
    </citation>
    <scope>NUCLEOTIDE SEQUENCE</scope>
    <source>
        <strain evidence="1">PFS-109/04</strain>
        <tissue evidence="1">Leaf</tissue>
    </source>
</reference>
<gene>
    <name evidence="1" type="ORF">F2Q69_00051242</name>
</gene>
<evidence type="ECO:0000313" key="1">
    <source>
        <dbReference type="EMBL" id="KAF3523932.1"/>
    </source>
</evidence>
<dbReference type="EMBL" id="QGKX02001347">
    <property type="protein sequence ID" value="KAF3523932.1"/>
    <property type="molecule type" value="Genomic_DNA"/>
</dbReference>
<comment type="caution">
    <text evidence="1">The sequence shown here is derived from an EMBL/GenBank/DDBJ whole genome shotgun (WGS) entry which is preliminary data.</text>
</comment>
<organism evidence="1 2">
    <name type="scientific">Brassica cretica</name>
    <name type="common">Mustard</name>
    <dbReference type="NCBI Taxonomy" id="69181"/>
    <lineage>
        <taxon>Eukaryota</taxon>
        <taxon>Viridiplantae</taxon>
        <taxon>Streptophyta</taxon>
        <taxon>Embryophyta</taxon>
        <taxon>Tracheophyta</taxon>
        <taxon>Spermatophyta</taxon>
        <taxon>Magnoliopsida</taxon>
        <taxon>eudicotyledons</taxon>
        <taxon>Gunneridae</taxon>
        <taxon>Pentapetalae</taxon>
        <taxon>rosids</taxon>
        <taxon>malvids</taxon>
        <taxon>Brassicales</taxon>
        <taxon>Brassicaceae</taxon>
        <taxon>Brassiceae</taxon>
        <taxon>Brassica</taxon>
    </lineage>
</organism>
<name>A0A8S9PZS8_BRACR</name>
<dbReference type="AlphaFoldDB" id="A0A8S9PZS8"/>